<evidence type="ECO:0000313" key="16">
    <source>
        <dbReference type="Proteomes" id="UP000256645"/>
    </source>
</evidence>
<dbReference type="InterPro" id="IPR001930">
    <property type="entry name" value="Peptidase_M1"/>
</dbReference>
<name>A0A3D8RBU5_9HELO</name>
<feature type="domain" description="Aminopeptidase N-like N-terminal" evidence="14">
    <location>
        <begin position="28"/>
        <end position="215"/>
    </location>
</feature>
<dbReference type="Proteomes" id="UP000256645">
    <property type="component" value="Unassembled WGS sequence"/>
</dbReference>
<keyword evidence="2 11" id="KW-0031">Aminopeptidase</keyword>
<dbReference type="GO" id="GO:0042277">
    <property type="term" value="F:peptide binding"/>
    <property type="evidence" value="ECO:0007669"/>
    <property type="project" value="TreeGrafter"/>
</dbReference>
<dbReference type="GO" id="GO:0006508">
    <property type="term" value="P:proteolysis"/>
    <property type="evidence" value="ECO:0007669"/>
    <property type="project" value="UniProtKB-KW"/>
</dbReference>
<dbReference type="STRING" id="1849047.A0A3D8RBU5"/>
<comment type="similarity">
    <text evidence="1 11">Belongs to the peptidase M1 family.</text>
</comment>
<feature type="binding site" evidence="9">
    <location>
        <position position="350"/>
    </location>
    <ligand>
        <name>Zn(2+)</name>
        <dbReference type="ChEBI" id="CHEBI:29105"/>
        <note>catalytic</note>
    </ligand>
</feature>
<evidence type="ECO:0000259" key="12">
    <source>
        <dbReference type="Pfam" id="PF01433"/>
    </source>
</evidence>
<feature type="binding site" evidence="9">
    <location>
        <position position="331"/>
    </location>
    <ligand>
        <name>Zn(2+)</name>
        <dbReference type="ChEBI" id="CHEBI:29105"/>
        <note>catalytic</note>
    </ligand>
</feature>
<dbReference type="SUPFAM" id="SSF55486">
    <property type="entry name" value="Metalloproteases ('zincins'), catalytic domain"/>
    <property type="match status" value="1"/>
</dbReference>
<dbReference type="EMBL" id="PDLM01000008">
    <property type="protein sequence ID" value="RDW71436.1"/>
    <property type="molecule type" value="Genomic_DNA"/>
</dbReference>
<dbReference type="InterPro" id="IPR014782">
    <property type="entry name" value="Peptidase_M1_dom"/>
</dbReference>
<dbReference type="GO" id="GO:0008270">
    <property type="term" value="F:zinc ion binding"/>
    <property type="evidence" value="ECO:0007669"/>
    <property type="project" value="UniProtKB-UniRule"/>
</dbReference>
<keyword evidence="7 11" id="KW-0482">Metalloprotease</keyword>
<dbReference type="PANTHER" id="PTHR11533:SF171">
    <property type="entry name" value="AMINOPEPTIDASE"/>
    <property type="match status" value="1"/>
</dbReference>
<dbReference type="FunFam" id="1.25.50.20:FF:000002">
    <property type="entry name" value="Aminopeptidase"/>
    <property type="match status" value="1"/>
</dbReference>
<dbReference type="Gene3D" id="1.25.50.20">
    <property type="match status" value="1"/>
</dbReference>
<organism evidence="15 16">
    <name type="scientific">Coleophoma cylindrospora</name>
    <dbReference type="NCBI Taxonomy" id="1849047"/>
    <lineage>
        <taxon>Eukaryota</taxon>
        <taxon>Fungi</taxon>
        <taxon>Dikarya</taxon>
        <taxon>Ascomycota</taxon>
        <taxon>Pezizomycotina</taxon>
        <taxon>Leotiomycetes</taxon>
        <taxon>Helotiales</taxon>
        <taxon>Dermateaceae</taxon>
        <taxon>Coleophoma</taxon>
    </lineage>
</organism>
<evidence type="ECO:0000256" key="3">
    <source>
        <dbReference type="ARBA" id="ARBA00022670"/>
    </source>
</evidence>
<comment type="caution">
    <text evidence="15">The sequence shown here is derived from an EMBL/GenBank/DDBJ whole genome shotgun (WGS) entry which is preliminary data.</text>
</comment>
<accession>A0A3D8RBU5</accession>
<dbReference type="AlphaFoldDB" id="A0A3D8RBU5"/>
<protein>
    <recommendedName>
        <fullName evidence="11">Aminopeptidase</fullName>
        <ecNumber evidence="11">3.4.11.-</ecNumber>
    </recommendedName>
</protein>
<evidence type="ECO:0000259" key="14">
    <source>
        <dbReference type="Pfam" id="PF17900"/>
    </source>
</evidence>
<feature type="active site" description="Proton acceptor" evidence="8">
    <location>
        <position position="328"/>
    </location>
</feature>
<evidence type="ECO:0000256" key="7">
    <source>
        <dbReference type="ARBA" id="ARBA00023049"/>
    </source>
</evidence>
<dbReference type="Pfam" id="PF11838">
    <property type="entry name" value="ERAP1_C"/>
    <property type="match status" value="1"/>
</dbReference>
<evidence type="ECO:0000256" key="6">
    <source>
        <dbReference type="ARBA" id="ARBA00022833"/>
    </source>
</evidence>
<dbReference type="EC" id="3.4.11.-" evidence="11"/>
<dbReference type="PRINTS" id="PR00756">
    <property type="entry name" value="ALADIPTASE"/>
</dbReference>
<dbReference type="GO" id="GO:0016020">
    <property type="term" value="C:membrane"/>
    <property type="evidence" value="ECO:0007669"/>
    <property type="project" value="TreeGrafter"/>
</dbReference>
<evidence type="ECO:0000256" key="9">
    <source>
        <dbReference type="PIRSR" id="PIRSR634016-3"/>
    </source>
</evidence>
<dbReference type="InterPro" id="IPR050344">
    <property type="entry name" value="Peptidase_M1_aminopeptidases"/>
</dbReference>
<reference evidence="15 16" key="1">
    <citation type="journal article" date="2018" name="IMA Fungus">
        <title>IMA Genome-F 9: Draft genome sequence of Annulohypoxylon stygium, Aspergillus mulundensis, Berkeleyomyces basicola (syn. Thielaviopsis basicola), Ceratocystis smalleyi, two Cercospora beticola strains, Coleophoma cylindrospora, Fusarium fracticaudum, Phialophora cf. hyalina, and Morchella septimelata.</title>
        <authorList>
            <person name="Wingfield B.D."/>
            <person name="Bills G.F."/>
            <person name="Dong Y."/>
            <person name="Huang W."/>
            <person name="Nel W.J."/>
            <person name="Swalarsk-Parry B.S."/>
            <person name="Vaghefi N."/>
            <person name="Wilken P.M."/>
            <person name="An Z."/>
            <person name="de Beer Z.W."/>
            <person name="De Vos L."/>
            <person name="Chen L."/>
            <person name="Duong T.A."/>
            <person name="Gao Y."/>
            <person name="Hammerbacher A."/>
            <person name="Kikkert J.R."/>
            <person name="Li Y."/>
            <person name="Li H."/>
            <person name="Li K."/>
            <person name="Li Q."/>
            <person name="Liu X."/>
            <person name="Ma X."/>
            <person name="Naidoo K."/>
            <person name="Pethybridge S.J."/>
            <person name="Sun J."/>
            <person name="Steenkamp E.T."/>
            <person name="van der Nest M.A."/>
            <person name="van Wyk S."/>
            <person name="Wingfield M.J."/>
            <person name="Xiong C."/>
            <person name="Yue Q."/>
            <person name="Zhang X."/>
        </authorList>
    </citation>
    <scope>NUCLEOTIDE SEQUENCE [LARGE SCALE GENOMIC DNA]</scope>
    <source>
        <strain evidence="15 16">BP6252</strain>
    </source>
</reference>
<dbReference type="CDD" id="cd09601">
    <property type="entry name" value="M1_APN-Q_like"/>
    <property type="match status" value="1"/>
</dbReference>
<gene>
    <name evidence="15" type="ORF">BP6252_07999</name>
</gene>
<evidence type="ECO:0000256" key="10">
    <source>
        <dbReference type="PIRSR" id="PIRSR634016-4"/>
    </source>
</evidence>
<dbReference type="OrthoDB" id="10031169at2759"/>
<evidence type="ECO:0000313" key="15">
    <source>
        <dbReference type="EMBL" id="RDW71436.1"/>
    </source>
</evidence>
<evidence type="ECO:0000256" key="5">
    <source>
        <dbReference type="ARBA" id="ARBA00022801"/>
    </source>
</evidence>
<dbReference type="Gene3D" id="2.60.40.1730">
    <property type="entry name" value="tricorn interacting facor f3 domain"/>
    <property type="match status" value="1"/>
</dbReference>
<sequence length="883" mass="98983">MASSTMLDRDTLPKTVKPVNYIISLYGLEFTSFTYQGTVSILVKVSEPTKEITLNSNQLKISGAEVLTEQGKTQSSIKTTNITYEEKRQRATLAFDQVIPASDNVTIVVKFQGTINNSMAGFYRSKYKPTVTPAASVPKDDEFHYMFSTQFEACDARRAFPCFDEPNLKATFDVTLEIPDDQVALSNMPVKETKKGKDGLQIVTFDRTPIMSTYLLAWAVGDFEYIEDFTKRTYNGKPLPCRVYTTRGLKEQGQYALEHAPQIIDYFSDIFGIDYPLPKADLLAVHEFSHGAMENWGLVTYRTTAVLYDEKTSDAKFRNRVAYVVAHELAHQWFGNLVTMDWWSELWLNEGFATWVGWLATDKIHPDWDVWSQFVSEGMQSAFSLDALRSSHPIEVPVRDALDVDQIFDAISYLKGSSTIRMLATHLGTDTFMKGVGLYLKAHAYGNATTSDLWSALGKASGQDIPALIDPWIRKIGFPVLTIAEEPGQISIKQSRYLSTGDLKTEDDETIWWMPLVLEGQTGTPGIASLALTSKEDTIRSVDDDFYKVNKDTTGFYRVNYPPPRLTKLGTQTDRLSVSDKIGLIGDAGALAFSGEASTSGLLSFVKGFKSESNFLVWSQLLSSLGLVKSVFSSEEQIAEGLKRFVLDLISPAVKKIGWEESPGEDYLTGLLRAQLIMSAGFNGHQEVINEAKRRFELYITGQDKSAIHPNLRSAVFQIAVRQGGESEYQALKEEWKNTASVDGKEITLRAMGRLQTPELLADYLQFMFTDVPSQDVHTGAMVLATGVKTRPGLWKYIKENFDEIKARIGGNSTVLDRFLRVGLNKFAEREVERDIADFFADRDNRGYDRTLNNLSDTINGRAGYRERDAKVILEWLQVNGFA</sequence>
<comment type="cofactor">
    <cofactor evidence="9 11">
        <name>Zn(2+)</name>
        <dbReference type="ChEBI" id="CHEBI:29105"/>
    </cofactor>
    <text evidence="9 11">Binds 1 zinc ion per subunit.</text>
</comment>
<feature type="domain" description="Peptidase M1 membrane alanine aminopeptidase" evidence="12">
    <location>
        <begin position="255"/>
        <end position="472"/>
    </location>
</feature>
<keyword evidence="6 9" id="KW-0862">Zinc</keyword>
<dbReference type="Pfam" id="PF01433">
    <property type="entry name" value="Peptidase_M1"/>
    <property type="match status" value="1"/>
</dbReference>
<proteinExistence type="inferred from homology"/>
<dbReference type="InterPro" id="IPR024571">
    <property type="entry name" value="ERAP1-like_C_dom"/>
</dbReference>
<evidence type="ECO:0000256" key="8">
    <source>
        <dbReference type="PIRSR" id="PIRSR634016-1"/>
    </source>
</evidence>
<dbReference type="PANTHER" id="PTHR11533">
    <property type="entry name" value="PROTEASE M1 ZINC METALLOPROTEASE"/>
    <property type="match status" value="1"/>
</dbReference>
<dbReference type="GO" id="GO:0005737">
    <property type="term" value="C:cytoplasm"/>
    <property type="evidence" value="ECO:0007669"/>
    <property type="project" value="TreeGrafter"/>
</dbReference>
<dbReference type="Pfam" id="PF17900">
    <property type="entry name" value="Peptidase_M1_N"/>
    <property type="match status" value="1"/>
</dbReference>
<dbReference type="InterPro" id="IPR042097">
    <property type="entry name" value="Aminopeptidase_N-like_N_sf"/>
</dbReference>
<keyword evidence="16" id="KW-1185">Reference proteome</keyword>
<dbReference type="FunFam" id="1.10.390.10:FF:000001">
    <property type="entry name" value="Aminopeptidase"/>
    <property type="match status" value="1"/>
</dbReference>
<dbReference type="InterPro" id="IPR034016">
    <property type="entry name" value="M1_APN-typ"/>
</dbReference>
<dbReference type="SUPFAM" id="SSF63737">
    <property type="entry name" value="Leukotriene A4 hydrolase N-terminal domain"/>
    <property type="match status" value="1"/>
</dbReference>
<dbReference type="InterPro" id="IPR045357">
    <property type="entry name" value="Aminopeptidase_N-like_N"/>
</dbReference>
<feature type="site" description="Transition state stabilizer" evidence="10">
    <location>
        <position position="413"/>
    </location>
</feature>
<keyword evidence="4 9" id="KW-0479">Metal-binding</keyword>
<dbReference type="FunFam" id="2.60.40.1910:FF:000004">
    <property type="entry name" value="Aminopeptidase"/>
    <property type="match status" value="1"/>
</dbReference>
<feature type="binding site" evidence="9">
    <location>
        <position position="327"/>
    </location>
    <ligand>
        <name>Zn(2+)</name>
        <dbReference type="ChEBI" id="CHEBI:29105"/>
        <note>catalytic</note>
    </ligand>
</feature>
<dbReference type="InterPro" id="IPR027268">
    <property type="entry name" value="Peptidase_M4/M1_CTD_sf"/>
</dbReference>
<dbReference type="GO" id="GO:0043171">
    <property type="term" value="P:peptide catabolic process"/>
    <property type="evidence" value="ECO:0007669"/>
    <property type="project" value="TreeGrafter"/>
</dbReference>
<dbReference type="Gene3D" id="2.60.40.1910">
    <property type="match status" value="1"/>
</dbReference>
<evidence type="ECO:0000256" key="4">
    <source>
        <dbReference type="ARBA" id="ARBA00022723"/>
    </source>
</evidence>
<keyword evidence="5 11" id="KW-0378">Hydrolase</keyword>
<evidence type="ECO:0000256" key="1">
    <source>
        <dbReference type="ARBA" id="ARBA00010136"/>
    </source>
</evidence>
<keyword evidence="3 11" id="KW-0645">Protease</keyword>
<evidence type="ECO:0000256" key="11">
    <source>
        <dbReference type="RuleBase" id="RU364040"/>
    </source>
</evidence>
<feature type="domain" description="ERAP1-like C-terminal" evidence="13">
    <location>
        <begin position="546"/>
        <end position="859"/>
    </location>
</feature>
<dbReference type="FunFam" id="2.60.40.1730:FF:000002">
    <property type="entry name" value="Aminopeptidase"/>
    <property type="match status" value="1"/>
</dbReference>
<dbReference type="Gene3D" id="1.10.390.10">
    <property type="entry name" value="Neutral Protease Domain 2"/>
    <property type="match status" value="1"/>
</dbReference>
<dbReference type="GO" id="GO:0070006">
    <property type="term" value="F:metalloaminopeptidase activity"/>
    <property type="evidence" value="ECO:0007669"/>
    <property type="project" value="TreeGrafter"/>
</dbReference>
<evidence type="ECO:0000259" key="13">
    <source>
        <dbReference type="Pfam" id="PF11838"/>
    </source>
</evidence>
<evidence type="ECO:0000256" key="2">
    <source>
        <dbReference type="ARBA" id="ARBA00022438"/>
    </source>
</evidence>